<evidence type="ECO:0000313" key="2">
    <source>
        <dbReference type="Proteomes" id="UP001234297"/>
    </source>
</evidence>
<proteinExistence type="predicted"/>
<organism evidence="1 2">
    <name type="scientific">Persea americana</name>
    <name type="common">Avocado</name>
    <dbReference type="NCBI Taxonomy" id="3435"/>
    <lineage>
        <taxon>Eukaryota</taxon>
        <taxon>Viridiplantae</taxon>
        <taxon>Streptophyta</taxon>
        <taxon>Embryophyta</taxon>
        <taxon>Tracheophyta</taxon>
        <taxon>Spermatophyta</taxon>
        <taxon>Magnoliopsida</taxon>
        <taxon>Magnoliidae</taxon>
        <taxon>Laurales</taxon>
        <taxon>Lauraceae</taxon>
        <taxon>Persea</taxon>
    </lineage>
</organism>
<dbReference type="Proteomes" id="UP001234297">
    <property type="component" value="Chromosome 11"/>
</dbReference>
<reference evidence="1 2" key="1">
    <citation type="journal article" date="2022" name="Hortic Res">
        <title>A haplotype resolved chromosomal level avocado genome allows analysis of novel avocado genes.</title>
        <authorList>
            <person name="Nath O."/>
            <person name="Fletcher S.J."/>
            <person name="Hayward A."/>
            <person name="Shaw L.M."/>
            <person name="Masouleh A.K."/>
            <person name="Furtado A."/>
            <person name="Henry R.J."/>
            <person name="Mitter N."/>
        </authorList>
    </citation>
    <scope>NUCLEOTIDE SEQUENCE [LARGE SCALE GENOMIC DNA]</scope>
    <source>
        <strain evidence="2">cv. Hass</strain>
    </source>
</reference>
<accession>A0ACC2KT21</accession>
<dbReference type="EMBL" id="CM056819">
    <property type="protein sequence ID" value="KAJ8624006.1"/>
    <property type="molecule type" value="Genomic_DNA"/>
</dbReference>
<name>A0ACC2KT21_PERAE</name>
<gene>
    <name evidence="1" type="ORF">MRB53_032536</name>
</gene>
<evidence type="ECO:0000313" key="1">
    <source>
        <dbReference type="EMBL" id="KAJ8624006.1"/>
    </source>
</evidence>
<sequence length="155" mass="17883">MASYDSTVKMNPSKVHLTAEQELLQLRQFPPQIPYVILEDEDYHLLSCSFDKPCFFCDDKYSTPDPVYCYGVLMGGVRQGKPGIPMSNYKVSCEQAHHNHNNKKLLSRRFSRIQEDEANHDHQHLLSYSHENPSLVCDHNYSSSCPQPRILEKTP</sequence>
<comment type="caution">
    <text evidence="1">The sequence shown here is derived from an EMBL/GenBank/DDBJ whole genome shotgun (WGS) entry which is preliminary data.</text>
</comment>
<keyword evidence="2" id="KW-1185">Reference proteome</keyword>
<protein>
    <submittedName>
        <fullName evidence="1">Uncharacterized protein</fullName>
    </submittedName>
</protein>